<dbReference type="STRING" id="94208.A0A2S4L7G3"/>
<dbReference type="OrthoDB" id="5340910at2759"/>
<feature type="region of interest" description="Disordered" evidence="3">
    <location>
        <begin position="292"/>
        <end position="319"/>
    </location>
</feature>
<sequence>MPHQHMHRHLHDRRDFINDVGDWIDKMNPFNPDNGSGRNSPRDEVGIGGPPAVRTIYKTMAPTFSGPIAGYSTLRVDNSPPPSSMGPKQDLPPTTTPKPEPTTTSQDGKTSSKSSMPTAIHPPSTSTSLDSVLTMDSILAKATGQASVSSTTDIGATPLSTSLSVPSSSPSAVPSTGDRSSDAGASPGAKAGIAFGVLGGLLLVGLLVFFLFNRRRKQAAERQKLDDDEKLHDPVGAGATPFEPMSNRSDQGAPRISLRPVTQFLPNWSGFDKRASKGAVVSLAPAAAAAATTRAPGGNVWDRPNTSQSTNPANPFGNQAERVPTSIIEEQSIHSPSSPHAAVNEKTPAPENAPVDEPLTANGPAIAAGAIAGTAFAAGVGVAALSRKTSMRSGGPKNVDLTLPPQLHGMAPPSPAGTEFSMSSVTTGSAPPPSNGAAAIAAAGGPQNSSVHRVQLDFKPTLEDEMHLRAGELVRLLHEYDDGWALAIRLDRSQQGVVPRTCLSTRPVKPRPPPGAPRPGPPINPNGHPRGPNYANVQRPMTPQGNRPMTPQGMPPSSRPGLPESPSRPRMGPAPSRPASPAGHGGRAQSPMGRPMSPGPRAQSPGPRHQGPPASRPQSPSGMNRRMSPPRPSPMKPTQSPSQEPPSGPPTGPVNRKPVPGQAY</sequence>
<dbReference type="Proteomes" id="UP000237481">
    <property type="component" value="Unassembled WGS sequence"/>
</dbReference>
<dbReference type="SUPFAM" id="SSF50044">
    <property type="entry name" value="SH3-domain"/>
    <property type="match status" value="1"/>
</dbReference>
<feature type="domain" description="SH3" evidence="5">
    <location>
        <begin position="447"/>
        <end position="508"/>
    </location>
</feature>
<evidence type="ECO:0000313" key="6">
    <source>
        <dbReference type="EMBL" id="POR38375.1"/>
    </source>
</evidence>
<feature type="compositionally biased region" description="Basic and acidic residues" evidence="3">
    <location>
        <begin position="221"/>
        <end position="233"/>
    </location>
</feature>
<keyword evidence="7" id="KW-1185">Reference proteome</keyword>
<gene>
    <name evidence="6" type="ORF">TPAR_01428</name>
</gene>
<dbReference type="InterPro" id="IPR001452">
    <property type="entry name" value="SH3_domain"/>
</dbReference>
<feature type="region of interest" description="Disordered" evidence="3">
    <location>
        <begin position="158"/>
        <end position="185"/>
    </location>
</feature>
<dbReference type="InterPro" id="IPR036028">
    <property type="entry name" value="SH3-like_dom_sf"/>
</dbReference>
<feature type="compositionally biased region" description="Low complexity" evidence="3">
    <location>
        <begin position="568"/>
        <end position="582"/>
    </location>
</feature>
<feature type="region of interest" description="Disordered" evidence="3">
    <location>
        <begin position="221"/>
        <end position="254"/>
    </location>
</feature>
<feature type="region of interest" description="Disordered" evidence="3">
    <location>
        <begin position="71"/>
        <end position="129"/>
    </location>
</feature>
<feature type="compositionally biased region" description="Low complexity" evidence="3">
    <location>
        <begin position="435"/>
        <end position="446"/>
    </location>
</feature>
<proteinExistence type="predicted"/>
<accession>A0A2S4L7G3</accession>
<reference evidence="6 7" key="1">
    <citation type="submission" date="2018-01" db="EMBL/GenBank/DDBJ databases">
        <title>Harnessing the power of phylogenomics to disentangle the directionality and signatures of interkingdom host jumping in the parasitic fungal genus Tolypocladium.</title>
        <authorList>
            <person name="Quandt C.A."/>
            <person name="Patterson W."/>
            <person name="Spatafora J.W."/>
        </authorList>
    </citation>
    <scope>NUCLEOTIDE SEQUENCE [LARGE SCALE GENOMIC DNA]</scope>
    <source>
        <strain evidence="6 7">NRBC 100945</strain>
    </source>
</reference>
<dbReference type="SMART" id="SM00326">
    <property type="entry name" value="SH3"/>
    <property type="match status" value="1"/>
</dbReference>
<feature type="compositionally biased region" description="Polar residues" evidence="3">
    <location>
        <begin position="535"/>
        <end position="549"/>
    </location>
</feature>
<keyword evidence="1 2" id="KW-0728">SH3 domain</keyword>
<dbReference type="AlphaFoldDB" id="A0A2S4L7G3"/>
<feature type="compositionally biased region" description="Low complexity" evidence="3">
    <location>
        <begin position="158"/>
        <end position="175"/>
    </location>
</feature>
<evidence type="ECO:0000256" key="1">
    <source>
        <dbReference type="ARBA" id="ARBA00022443"/>
    </source>
</evidence>
<keyword evidence="4" id="KW-1133">Transmembrane helix</keyword>
<evidence type="ECO:0000259" key="5">
    <source>
        <dbReference type="PROSITE" id="PS50002"/>
    </source>
</evidence>
<feature type="region of interest" description="Disordered" evidence="3">
    <location>
        <begin position="388"/>
        <end position="446"/>
    </location>
</feature>
<feature type="compositionally biased region" description="Pro residues" evidence="3">
    <location>
        <begin position="643"/>
        <end position="652"/>
    </location>
</feature>
<comment type="caution">
    <text evidence="6">The sequence shown here is derived from an EMBL/GenBank/DDBJ whole genome shotgun (WGS) entry which is preliminary data.</text>
</comment>
<evidence type="ECO:0000256" key="3">
    <source>
        <dbReference type="SAM" id="MobiDB-lite"/>
    </source>
</evidence>
<dbReference type="Gene3D" id="2.30.30.40">
    <property type="entry name" value="SH3 Domains"/>
    <property type="match status" value="1"/>
</dbReference>
<dbReference type="PROSITE" id="PS50002">
    <property type="entry name" value="SH3"/>
    <property type="match status" value="1"/>
</dbReference>
<dbReference type="Pfam" id="PF14604">
    <property type="entry name" value="SH3_9"/>
    <property type="match status" value="1"/>
</dbReference>
<feature type="compositionally biased region" description="Polar residues" evidence="3">
    <location>
        <begin position="105"/>
        <end position="129"/>
    </location>
</feature>
<organism evidence="6 7">
    <name type="scientific">Tolypocladium paradoxum</name>
    <dbReference type="NCBI Taxonomy" id="94208"/>
    <lineage>
        <taxon>Eukaryota</taxon>
        <taxon>Fungi</taxon>
        <taxon>Dikarya</taxon>
        <taxon>Ascomycota</taxon>
        <taxon>Pezizomycotina</taxon>
        <taxon>Sordariomycetes</taxon>
        <taxon>Hypocreomycetidae</taxon>
        <taxon>Hypocreales</taxon>
        <taxon>Ophiocordycipitaceae</taxon>
        <taxon>Tolypocladium</taxon>
    </lineage>
</organism>
<keyword evidence="4" id="KW-0472">Membrane</keyword>
<feature type="transmembrane region" description="Helical" evidence="4">
    <location>
        <begin position="191"/>
        <end position="212"/>
    </location>
</feature>
<dbReference type="EMBL" id="PKSG01000146">
    <property type="protein sequence ID" value="POR38375.1"/>
    <property type="molecule type" value="Genomic_DNA"/>
</dbReference>
<feature type="region of interest" description="Disordered" evidence="3">
    <location>
        <begin position="28"/>
        <end position="51"/>
    </location>
</feature>
<protein>
    <recommendedName>
        <fullName evidence="5">SH3 domain-containing protein</fullName>
    </recommendedName>
</protein>
<name>A0A2S4L7G3_9HYPO</name>
<feature type="compositionally biased region" description="Pro residues" evidence="3">
    <location>
        <begin position="510"/>
        <end position="524"/>
    </location>
</feature>
<evidence type="ECO:0000313" key="7">
    <source>
        <dbReference type="Proteomes" id="UP000237481"/>
    </source>
</evidence>
<feature type="compositionally biased region" description="Polar residues" evidence="3">
    <location>
        <begin position="304"/>
        <end position="317"/>
    </location>
</feature>
<feature type="region of interest" description="Disordered" evidence="3">
    <location>
        <begin position="331"/>
        <end position="360"/>
    </location>
</feature>
<evidence type="ECO:0000256" key="4">
    <source>
        <dbReference type="SAM" id="Phobius"/>
    </source>
</evidence>
<feature type="region of interest" description="Disordered" evidence="3">
    <location>
        <begin position="499"/>
        <end position="664"/>
    </location>
</feature>
<evidence type="ECO:0000256" key="2">
    <source>
        <dbReference type="PROSITE-ProRule" id="PRU00192"/>
    </source>
</evidence>
<keyword evidence="4" id="KW-0812">Transmembrane</keyword>